<keyword evidence="8" id="KW-0378">Hydrolase</keyword>
<dbReference type="InterPro" id="IPR000085">
    <property type="entry name" value="RuvA"/>
</dbReference>
<dbReference type="Pfam" id="PF01330">
    <property type="entry name" value="RuvA_N"/>
    <property type="match status" value="1"/>
</dbReference>
<keyword evidence="3 6" id="KW-0238">DNA-binding</keyword>
<protein>
    <recommendedName>
        <fullName evidence="6">Holliday junction branch migration complex subunit RuvA</fullName>
    </recommendedName>
</protein>
<keyword evidence="2 6" id="KW-0227">DNA damage</keyword>
<dbReference type="GO" id="GO:0003678">
    <property type="term" value="F:DNA helicase activity"/>
    <property type="evidence" value="ECO:0007669"/>
    <property type="project" value="UniProtKB-EC"/>
</dbReference>
<dbReference type="EMBL" id="JAYMFF010000018">
    <property type="protein sequence ID" value="MEC4176579.1"/>
    <property type="molecule type" value="Genomic_DNA"/>
</dbReference>
<dbReference type="GO" id="GO:0016787">
    <property type="term" value="F:hydrolase activity"/>
    <property type="evidence" value="ECO:0007669"/>
    <property type="project" value="UniProtKB-KW"/>
</dbReference>
<dbReference type="Gene3D" id="1.10.150.20">
    <property type="entry name" value="5' to 3' exonuclease, C-terminal subdomain"/>
    <property type="match status" value="1"/>
</dbReference>
<evidence type="ECO:0000313" key="8">
    <source>
        <dbReference type="EMBL" id="MEC4176579.1"/>
    </source>
</evidence>
<keyword evidence="9" id="KW-1185">Reference proteome</keyword>
<evidence type="ECO:0000256" key="3">
    <source>
        <dbReference type="ARBA" id="ARBA00023125"/>
    </source>
</evidence>
<feature type="region of interest" description="Domain I" evidence="6">
    <location>
        <begin position="1"/>
        <end position="64"/>
    </location>
</feature>
<dbReference type="InterPro" id="IPR003583">
    <property type="entry name" value="Hlx-hairpin-Hlx_DNA-bd_motif"/>
</dbReference>
<keyword evidence="4 6" id="KW-0233">DNA recombination</keyword>
<comment type="domain">
    <text evidence="6">Has three domains with a flexible linker between the domains II and III and assumes an 'L' shape. Domain III is highly mobile and contacts RuvB.</text>
</comment>
<dbReference type="NCBIfam" id="TIGR00084">
    <property type="entry name" value="ruvA"/>
    <property type="match status" value="1"/>
</dbReference>
<evidence type="ECO:0000313" key="9">
    <source>
        <dbReference type="Proteomes" id="UP001349994"/>
    </source>
</evidence>
<accession>A0ABU6IJD7</accession>
<dbReference type="Gene3D" id="2.40.50.140">
    <property type="entry name" value="Nucleic acid-binding proteins"/>
    <property type="match status" value="1"/>
</dbReference>
<feature type="domain" description="Helix-hairpin-helix DNA-binding motif class 1" evidence="7">
    <location>
        <begin position="108"/>
        <end position="127"/>
    </location>
</feature>
<comment type="caution">
    <text evidence="8">The sequence shown here is derived from an EMBL/GenBank/DDBJ whole genome shotgun (WGS) entry which is preliminary data.</text>
</comment>
<dbReference type="SMART" id="SM00278">
    <property type="entry name" value="HhH1"/>
    <property type="match status" value="2"/>
</dbReference>
<dbReference type="RefSeq" id="WP_338210981.1">
    <property type="nucleotide sequence ID" value="NZ_JAYMFF010000018.1"/>
</dbReference>
<evidence type="ECO:0000256" key="1">
    <source>
        <dbReference type="ARBA" id="ARBA00022490"/>
    </source>
</evidence>
<keyword evidence="1 6" id="KW-0963">Cytoplasm</keyword>
<dbReference type="InterPro" id="IPR012340">
    <property type="entry name" value="NA-bd_OB-fold"/>
</dbReference>
<feature type="region of interest" description="Domain III" evidence="6">
    <location>
        <begin position="151"/>
        <end position="199"/>
    </location>
</feature>
<comment type="similarity">
    <text evidence="6">Belongs to the RuvA family.</text>
</comment>
<comment type="caution">
    <text evidence="6">Lacks conserved residue(s) required for the propagation of feature annotation.</text>
</comment>
<sequence>MIAFLDGEVAAVLPPSMVYVDVNGVGYAVAMPGGDLGKLAQGQHVRVLTYMSVTDNGIGLYGFLSEEEKTLFEKLIGVSKVGPKMALSALSAFTPGELADAIAAQDIARVSHIPGVGKKTAERIILELKGTLEAGAASLFSQDADGGVAAANVALTGATEALLSMGFTSAEAEVALKGAPEGAGEGALLQYALKRLGSR</sequence>
<dbReference type="SUPFAM" id="SSF50249">
    <property type="entry name" value="Nucleic acid-binding proteins"/>
    <property type="match status" value="1"/>
</dbReference>
<organism evidence="8 9">
    <name type="scientific">Adlercreutzia wanghongyangiae</name>
    <dbReference type="NCBI Taxonomy" id="3111451"/>
    <lineage>
        <taxon>Bacteria</taxon>
        <taxon>Bacillati</taxon>
        <taxon>Actinomycetota</taxon>
        <taxon>Coriobacteriia</taxon>
        <taxon>Eggerthellales</taxon>
        <taxon>Eggerthellaceae</taxon>
        <taxon>Adlercreutzia</taxon>
    </lineage>
</organism>
<evidence type="ECO:0000256" key="5">
    <source>
        <dbReference type="ARBA" id="ARBA00023204"/>
    </source>
</evidence>
<evidence type="ECO:0000256" key="2">
    <source>
        <dbReference type="ARBA" id="ARBA00022763"/>
    </source>
</evidence>
<dbReference type="Proteomes" id="UP001349994">
    <property type="component" value="Unassembled WGS sequence"/>
</dbReference>
<gene>
    <name evidence="6 8" type="primary">ruvA</name>
    <name evidence="8" type="ORF">VIN30_08990</name>
</gene>
<reference evidence="8 9" key="1">
    <citation type="submission" date="2024-01" db="EMBL/GenBank/DDBJ databases">
        <title>novel species in genus Adlercreutzia.</title>
        <authorList>
            <person name="Liu X."/>
        </authorList>
    </citation>
    <scope>NUCLEOTIDE SEQUENCE [LARGE SCALE GENOMIC DNA]</scope>
    <source>
        <strain evidence="8 9">R7</strain>
    </source>
</reference>
<comment type="function">
    <text evidence="6">The RuvA-RuvB-RuvC complex processes Holliday junction (HJ) DNA during genetic recombination and DNA repair, while the RuvA-RuvB complex plays an important role in the rescue of blocked DNA replication forks via replication fork reversal (RFR). RuvA specifically binds to HJ cruciform DNA, conferring on it an open structure. The RuvB hexamer acts as an ATP-dependent pump, pulling dsDNA into and through the RuvAB complex. HJ branch migration allows RuvC to scan DNA until it finds its consensus sequence, where it cleaves and resolves the cruciform DNA.</text>
</comment>
<feature type="region of interest" description="Domain II" evidence="6">
    <location>
        <begin position="65"/>
        <end position="142"/>
    </location>
</feature>
<name>A0ABU6IJD7_9ACTN</name>
<comment type="subcellular location">
    <subcellularLocation>
        <location evidence="6">Cytoplasm</location>
    </subcellularLocation>
</comment>
<evidence type="ECO:0000259" key="7">
    <source>
        <dbReference type="SMART" id="SM00278"/>
    </source>
</evidence>
<dbReference type="InterPro" id="IPR010994">
    <property type="entry name" value="RuvA_2-like"/>
</dbReference>
<evidence type="ECO:0000256" key="4">
    <source>
        <dbReference type="ARBA" id="ARBA00023172"/>
    </source>
</evidence>
<dbReference type="SUPFAM" id="SSF47781">
    <property type="entry name" value="RuvA domain 2-like"/>
    <property type="match status" value="1"/>
</dbReference>
<dbReference type="InterPro" id="IPR013849">
    <property type="entry name" value="DNA_helicase_Holl-junc_RuvA_I"/>
</dbReference>
<comment type="subunit">
    <text evidence="6">Homotetramer. Forms an RuvA(8)-RuvB(12)-Holliday junction (HJ) complex. HJ DNA is sandwiched between 2 RuvA tetramers; dsDNA enters through RuvA and exits via RuvB. An RuvB hexamer assembles on each DNA strand where it exits the tetramer. Each RuvB hexamer is contacted by two RuvA subunits (via domain III) on 2 adjacent RuvB subunits; this complex drives branch migration. In the full resolvosome a probable DNA-RuvA(4)-RuvB(12)-RuvC(2) complex forms which resolves the HJ.</text>
</comment>
<evidence type="ECO:0000256" key="6">
    <source>
        <dbReference type="HAMAP-Rule" id="MF_00031"/>
    </source>
</evidence>
<dbReference type="Pfam" id="PF14520">
    <property type="entry name" value="HHH_5"/>
    <property type="match status" value="1"/>
</dbReference>
<feature type="domain" description="Helix-hairpin-helix DNA-binding motif class 1" evidence="7">
    <location>
        <begin position="73"/>
        <end position="92"/>
    </location>
</feature>
<dbReference type="HAMAP" id="MF_00031">
    <property type="entry name" value="DNA_HJ_migration_RuvA"/>
    <property type="match status" value="1"/>
</dbReference>
<keyword evidence="5 6" id="KW-0234">DNA repair</keyword>
<proteinExistence type="inferred from homology"/>